<dbReference type="PANTHER" id="PTHR35043">
    <property type="entry name" value="TRANSCRIPTION FACTOR DOMAIN-CONTAINING PROTEIN"/>
    <property type="match status" value="1"/>
</dbReference>
<keyword evidence="2" id="KW-0812">Transmembrane</keyword>
<proteinExistence type="predicted"/>
<dbReference type="EMBL" id="NHYD01001521">
    <property type="protein sequence ID" value="PPQ90883.1"/>
    <property type="molecule type" value="Genomic_DNA"/>
</dbReference>
<dbReference type="InParanoid" id="A0A409XJD9"/>
<name>A0A409XJD9_PSICY</name>
<feature type="compositionally biased region" description="Polar residues" evidence="1">
    <location>
        <begin position="365"/>
        <end position="384"/>
    </location>
</feature>
<evidence type="ECO:0000313" key="4">
    <source>
        <dbReference type="Proteomes" id="UP000283269"/>
    </source>
</evidence>
<evidence type="ECO:0000313" key="3">
    <source>
        <dbReference type="EMBL" id="PPQ90883.1"/>
    </source>
</evidence>
<evidence type="ECO:0000256" key="2">
    <source>
        <dbReference type="SAM" id="Phobius"/>
    </source>
</evidence>
<dbReference type="Proteomes" id="UP000283269">
    <property type="component" value="Unassembled WGS sequence"/>
</dbReference>
<sequence>MALQKLVFSGAKVTIFRNVPATILLTGSSLFDQSGVSANQAQLAVPNRYPDTNMIIFSIFLYVVSQTAIYASPIASDPLLNSTDIRDLSSALVADDVPCNCPQLRSIWDILWSCLATIFACTWVSVHPNSPGPQDGRMRIILTRVELMIWAMLIPEIIIYWAFKQWLGARQLAARFKEFGWSNVHGHFLQMGGFILVDGDKDMGVIYPRVFYDLLQEGKIRFPRVSEDEINALSKGDGFSKLIVVGQTSWFVAQCISRAVQGLVITELELVTVSFAFLNVLLYFLWWNKPLNSSFIVRVPICSDLVPIIFLPLDGHDDDDTTINFLYSPFTVQSSVHSQNYTPRRSDASVDMHEAEPSLDGLNLHSISQDRSSNASVVHQNHVSKGSDASADKGTANSSLDDLDPHSTPQDRSSNSKDSLTEQFKREDSHHSVDDHDLETGRSSMIGYEPSIDLGHVRCSSPNQASPAAVANRPVVHTRKSRTTFRSLCIPWYLLYGITRWIMKRIGHMRSYNTSTHSHTTGLKRIHIFYAFASVNKHATEKATNIFRSAAIACIGAVFGAIHCAGWNFVFPSRTQMLIWRISSAFIFAYPSIIGLTMLITIMWAKAYFRSLDGSVHSGKAERKKLMVIVYVLHNLFKCLPIYLLARMVLLIEAFIALRDLPMEAFVQVEWMRFLPHI</sequence>
<reference evidence="3 4" key="1">
    <citation type="journal article" date="2018" name="Evol. Lett.">
        <title>Horizontal gene cluster transfer increased hallucinogenic mushroom diversity.</title>
        <authorList>
            <person name="Reynolds H.T."/>
            <person name="Vijayakumar V."/>
            <person name="Gluck-Thaler E."/>
            <person name="Korotkin H.B."/>
            <person name="Matheny P.B."/>
            <person name="Slot J.C."/>
        </authorList>
    </citation>
    <scope>NUCLEOTIDE SEQUENCE [LARGE SCALE GENOMIC DNA]</scope>
    <source>
        <strain evidence="3 4">2631</strain>
    </source>
</reference>
<feature type="transmembrane region" description="Helical" evidence="2">
    <location>
        <begin position="110"/>
        <end position="127"/>
    </location>
</feature>
<gene>
    <name evidence="3" type="ORF">CVT25_007353</name>
</gene>
<feature type="transmembrane region" description="Helical" evidence="2">
    <location>
        <begin position="147"/>
        <end position="163"/>
    </location>
</feature>
<feature type="transmembrane region" description="Helical" evidence="2">
    <location>
        <begin position="582"/>
        <end position="605"/>
    </location>
</feature>
<feature type="compositionally biased region" description="Polar residues" evidence="1">
    <location>
        <begin position="407"/>
        <end position="418"/>
    </location>
</feature>
<feature type="transmembrane region" description="Helical" evidence="2">
    <location>
        <begin position="546"/>
        <end position="570"/>
    </location>
</feature>
<keyword evidence="2" id="KW-0472">Membrane</keyword>
<dbReference type="STRING" id="93625.A0A409XJD9"/>
<comment type="caution">
    <text evidence="3">The sequence shown here is derived from an EMBL/GenBank/DDBJ whole genome shotgun (WGS) entry which is preliminary data.</text>
</comment>
<organism evidence="3 4">
    <name type="scientific">Psilocybe cyanescens</name>
    <dbReference type="NCBI Taxonomy" id="93625"/>
    <lineage>
        <taxon>Eukaryota</taxon>
        <taxon>Fungi</taxon>
        <taxon>Dikarya</taxon>
        <taxon>Basidiomycota</taxon>
        <taxon>Agaricomycotina</taxon>
        <taxon>Agaricomycetes</taxon>
        <taxon>Agaricomycetidae</taxon>
        <taxon>Agaricales</taxon>
        <taxon>Agaricineae</taxon>
        <taxon>Strophariaceae</taxon>
        <taxon>Psilocybe</taxon>
    </lineage>
</organism>
<feature type="compositionally biased region" description="Basic and acidic residues" evidence="1">
    <location>
        <begin position="419"/>
        <end position="440"/>
    </location>
</feature>
<dbReference type="AlphaFoldDB" id="A0A409XJD9"/>
<dbReference type="OrthoDB" id="9451547at2759"/>
<keyword evidence="4" id="KW-1185">Reference proteome</keyword>
<keyword evidence="2" id="KW-1133">Transmembrane helix</keyword>
<feature type="transmembrane region" description="Helical" evidence="2">
    <location>
        <begin position="626"/>
        <end position="646"/>
    </location>
</feature>
<dbReference type="PANTHER" id="PTHR35043:SF7">
    <property type="entry name" value="TRANSCRIPTION FACTOR DOMAIN-CONTAINING PROTEIN"/>
    <property type="match status" value="1"/>
</dbReference>
<feature type="transmembrane region" description="Helical" evidence="2">
    <location>
        <begin position="54"/>
        <end position="72"/>
    </location>
</feature>
<feature type="region of interest" description="Disordered" evidence="1">
    <location>
        <begin position="364"/>
        <end position="442"/>
    </location>
</feature>
<protein>
    <submittedName>
        <fullName evidence="3">Uncharacterized protein</fullName>
    </submittedName>
</protein>
<accession>A0A409XJD9</accession>
<evidence type="ECO:0000256" key="1">
    <source>
        <dbReference type="SAM" id="MobiDB-lite"/>
    </source>
</evidence>